<evidence type="ECO:0000313" key="5">
    <source>
        <dbReference type="EMBL" id="KAF6173500.1"/>
    </source>
</evidence>
<organism evidence="5 6">
    <name type="scientific">Kingdonia uniflora</name>
    <dbReference type="NCBI Taxonomy" id="39325"/>
    <lineage>
        <taxon>Eukaryota</taxon>
        <taxon>Viridiplantae</taxon>
        <taxon>Streptophyta</taxon>
        <taxon>Embryophyta</taxon>
        <taxon>Tracheophyta</taxon>
        <taxon>Spermatophyta</taxon>
        <taxon>Magnoliopsida</taxon>
        <taxon>Ranunculales</taxon>
        <taxon>Circaeasteraceae</taxon>
        <taxon>Kingdonia</taxon>
    </lineage>
</organism>
<comment type="catalytic activity">
    <reaction evidence="3">
        <text>glycyl-tRNA(Ala) + H2O = tRNA(Ala) + glycine + H(+)</text>
        <dbReference type="Rhea" id="RHEA:53744"/>
        <dbReference type="Rhea" id="RHEA-COMP:9657"/>
        <dbReference type="Rhea" id="RHEA-COMP:13640"/>
        <dbReference type="ChEBI" id="CHEBI:15377"/>
        <dbReference type="ChEBI" id="CHEBI:15378"/>
        <dbReference type="ChEBI" id="CHEBI:57305"/>
        <dbReference type="ChEBI" id="CHEBI:78442"/>
        <dbReference type="ChEBI" id="CHEBI:78522"/>
        <dbReference type="EC" id="3.1.1.96"/>
    </reaction>
</comment>
<dbReference type="SUPFAM" id="SSF69500">
    <property type="entry name" value="DTD-like"/>
    <property type="match status" value="1"/>
</dbReference>
<dbReference type="PANTHER" id="PTHR10472">
    <property type="entry name" value="D-TYROSYL-TRNA TYR DEACYLASE"/>
    <property type="match status" value="1"/>
</dbReference>
<evidence type="ECO:0000256" key="3">
    <source>
        <dbReference type="ARBA" id="ARBA00047676"/>
    </source>
</evidence>
<proteinExistence type="inferred from homology"/>
<reference evidence="5 6" key="1">
    <citation type="journal article" date="2020" name="IScience">
        <title>Genome Sequencing of the Endangered Kingdonia uniflora (Circaeasteraceae, Ranunculales) Reveals Potential Mechanisms of Evolutionary Specialization.</title>
        <authorList>
            <person name="Sun Y."/>
            <person name="Deng T."/>
            <person name="Zhang A."/>
            <person name="Moore M.J."/>
            <person name="Landis J.B."/>
            <person name="Lin N."/>
            <person name="Zhang H."/>
            <person name="Zhang X."/>
            <person name="Huang J."/>
            <person name="Zhang X."/>
            <person name="Sun H."/>
            <person name="Wang H."/>
        </authorList>
    </citation>
    <scope>NUCLEOTIDE SEQUENCE [LARGE SCALE GENOMIC DNA]</scope>
    <source>
        <strain evidence="5">TB1705</strain>
        <tissue evidence="5">Leaf</tissue>
    </source>
</reference>
<dbReference type="InterPro" id="IPR003732">
    <property type="entry name" value="Daa-tRNA_deacyls_DTD"/>
</dbReference>
<comment type="catalytic activity">
    <reaction evidence="4">
        <text>a D-aminoacyl-tRNA + H2O = a tRNA + a D-alpha-amino acid + H(+)</text>
        <dbReference type="Rhea" id="RHEA:13953"/>
        <dbReference type="Rhea" id="RHEA-COMP:10123"/>
        <dbReference type="Rhea" id="RHEA-COMP:10124"/>
        <dbReference type="ChEBI" id="CHEBI:15377"/>
        <dbReference type="ChEBI" id="CHEBI:15378"/>
        <dbReference type="ChEBI" id="CHEBI:59871"/>
        <dbReference type="ChEBI" id="CHEBI:78442"/>
        <dbReference type="ChEBI" id="CHEBI:79333"/>
        <dbReference type="EC" id="3.1.1.96"/>
    </reaction>
</comment>
<dbReference type="Gene3D" id="3.50.80.10">
    <property type="entry name" value="D-tyrosyl-tRNA(Tyr) deacylase"/>
    <property type="match status" value="1"/>
</dbReference>
<keyword evidence="6" id="KW-1185">Reference proteome</keyword>
<dbReference type="AlphaFoldDB" id="A0A7J7P2E1"/>
<sequence length="109" mass="12254">MKQEIGSPICLNTTWNILKVQENQQGYAENYEVLLVSQFTLYGIMKGNKPDFHVAMPPQTAKPFYASLVEKFRKSYTPEAVKVTPDQKAYVAMRDTPSKASTKQGHPSA</sequence>
<dbReference type="PANTHER" id="PTHR10472:SF5">
    <property type="entry name" value="D-AMINOACYL-TRNA DEACYLASE 1"/>
    <property type="match status" value="1"/>
</dbReference>
<dbReference type="EC" id="3.1.1.96" evidence="2"/>
<name>A0A7J7P2E1_9MAGN</name>
<evidence type="ECO:0000313" key="6">
    <source>
        <dbReference type="Proteomes" id="UP000541444"/>
    </source>
</evidence>
<gene>
    <name evidence="5" type="ORF">GIB67_031091</name>
</gene>
<comment type="similarity">
    <text evidence="1">Belongs to the DTD family.</text>
</comment>
<dbReference type="GO" id="GO:0051500">
    <property type="term" value="F:D-tyrosyl-tRNA(Tyr) deacylase activity"/>
    <property type="evidence" value="ECO:0007669"/>
    <property type="project" value="TreeGrafter"/>
</dbReference>
<evidence type="ECO:0000256" key="2">
    <source>
        <dbReference type="ARBA" id="ARBA00013056"/>
    </source>
</evidence>
<protein>
    <recommendedName>
        <fullName evidence="2">D-aminoacyl-tRNA deacylase</fullName>
        <ecNumber evidence="2">3.1.1.96</ecNumber>
    </recommendedName>
</protein>
<evidence type="ECO:0000256" key="1">
    <source>
        <dbReference type="ARBA" id="ARBA00009673"/>
    </source>
</evidence>
<evidence type="ECO:0000256" key="4">
    <source>
        <dbReference type="ARBA" id="ARBA00048018"/>
    </source>
</evidence>
<dbReference type="EMBL" id="JACGCM010000340">
    <property type="protein sequence ID" value="KAF6173500.1"/>
    <property type="molecule type" value="Genomic_DNA"/>
</dbReference>
<accession>A0A7J7P2E1</accession>
<dbReference type="Proteomes" id="UP000541444">
    <property type="component" value="Unassembled WGS sequence"/>
</dbReference>
<comment type="caution">
    <text evidence="5">The sequence shown here is derived from an EMBL/GenBank/DDBJ whole genome shotgun (WGS) entry which is preliminary data.</text>
</comment>
<dbReference type="InterPro" id="IPR023509">
    <property type="entry name" value="DTD-like_sf"/>
</dbReference>
<dbReference type="Pfam" id="PF02580">
    <property type="entry name" value="Tyr_Deacylase"/>
    <property type="match status" value="1"/>
</dbReference>
<dbReference type="GO" id="GO:0005737">
    <property type="term" value="C:cytoplasm"/>
    <property type="evidence" value="ECO:0007669"/>
    <property type="project" value="InterPro"/>
</dbReference>
<dbReference type="OrthoDB" id="275783at2759"/>